<dbReference type="InterPro" id="IPR016181">
    <property type="entry name" value="Acyl_CoA_acyltransferase"/>
</dbReference>
<sequence>MGNVRTIAVPSYYKRLANYFPTHEMKNFRQLQALVEDVPYYDLMETSEYLVLYGDFSDFMFIDYLLVNRDQRGAGIGSRLMERLKARNKPILLEVEPTNANDPDTYKRRRFYAHNGFTVARGVQYERFDDDGQPFQMDLLYWSPSQQINDEQVMTMMTEVCKRIHNYKAESYYGRIPADPDEVLSLAE</sequence>
<dbReference type="CDD" id="cd04301">
    <property type="entry name" value="NAT_SF"/>
    <property type="match status" value="1"/>
</dbReference>
<dbReference type="InterPro" id="IPR000182">
    <property type="entry name" value="GNAT_dom"/>
</dbReference>
<dbReference type="PROSITE" id="PS51186">
    <property type="entry name" value="GNAT"/>
    <property type="match status" value="1"/>
</dbReference>
<protein>
    <submittedName>
        <fullName evidence="2">GNAT family N-acetyltransferase</fullName>
    </submittedName>
</protein>
<proteinExistence type="predicted"/>
<accession>A0ABY6Z8R2</accession>
<gene>
    <name evidence="2" type="ORF">NZD86_08210</name>
</gene>
<dbReference type="Proteomes" id="UP001164803">
    <property type="component" value="Chromosome"/>
</dbReference>
<organism evidence="2 3">
    <name type="scientific">Alicyclobacillus dauci</name>
    <dbReference type="NCBI Taxonomy" id="1475485"/>
    <lineage>
        <taxon>Bacteria</taxon>
        <taxon>Bacillati</taxon>
        <taxon>Bacillota</taxon>
        <taxon>Bacilli</taxon>
        <taxon>Bacillales</taxon>
        <taxon>Alicyclobacillaceae</taxon>
        <taxon>Alicyclobacillus</taxon>
    </lineage>
</organism>
<keyword evidence="3" id="KW-1185">Reference proteome</keyword>
<dbReference type="SUPFAM" id="SSF55729">
    <property type="entry name" value="Acyl-CoA N-acyltransferases (Nat)"/>
    <property type="match status" value="1"/>
</dbReference>
<feature type="domain" description="N-acetyltransferase" evidence="1">
    <location>
        <begin position="1"/>
        <end position="142"/>
    </location>
</feature>
<dbReference type="RefSeq" id="WP_268046024.1">
    <property type="nucleotide sequence ID" value="NZ_CP104064.1"/>
</dbReference>
<dbReference type="EMBL" id="CP104064">
    <property type="protein sequence ID" value="WAH38450.1"/>
    <property type="molecule type" value="Genomic_DNA"/>
</dbReference>
<name>A0ABY6Z8R2_9BACL</name>
<reference evidence="2" key="1">
    <citation type="submission" date="2022-08" db="EMBL/GenBank/DDBJ databases">
        <title>Alicyclobacillus dauci DSM2870, complete genome.</title>
        <authorList>
            <person name="Wang Q."/>
            <person name="Cai R."/>
            <person name="Wang Z."/>
        </authorList>
    </citation>
    <scope>NUCLEOTIDE SEQUENCE</scope>
    <source>
        <strain evidence="2">DSM 28700</strain>
    </source>
</reference>
<evidence type="ECO:0000313" key="3">
    <source>
        <dbReference type="Proteomes" id="UP001164803"/>
    </source>
</evidence>
<dbReference type="Gene3D" id="3.40.630.30">
    <property type="match status" value="1"/>
</dbReference>
<evidence type="ECO:0000313" key="2">
    <source>
        <dbReference type="EMBL" id="WAH38450.1"/>
    </source>
</evidence>
<dbReference type="Pfam" id="PF13508">
    <property type="entry name" value="Acetyltransf_7"/>
    <property type="match status" value="1"/>
</dbReference>
<evidence type="ECO:0000259" key="1">
    <source>
        <dbReference type="PROSITE" id="PS51186"/>
    </source>
</evidence>